<organism evidence="3 4">
    <name type="scientific">Corynebacterium marambiense</name>
    <dbReference type="NCBI Taxonomy" id="2765364"/>
    <lineage>
        <taxon>Bacteria</taxon>
        <taxon>Bacillati</taxon>
        <taxon>Actinomycetota</taxon>
        <taxon>Actinomycetes</taxon>
        <taxon>Mycobacteriales</taxon>
        <taxon>Corynebacteriaceae</taxon>
        <taxon>Corynebacterium</taxon>
    </lineage>
</organism>
<gene>
    <name evidence="3" type="ORF">JDV76_01490</name>
</gene>
<evidence type="ECO:0000256" key="2">
    <source>
        <dbReference type="SAM" id="Phobius"/>
    </source>
</evidence>
<reference evidence="3 4" key="1">
    <citation type="submission" date="2020-12" db="EMBL/GenBank/DDBJ databases">
        <title>Genome public.</title>
        <authorList>
            <person name="Sun Q."/>
        </authorList>
    </citation>
    <scope>NUCLEOTIDE SEQUENCE [LARGE SCALE GENOMIC DNA]</scope>
    <source>
        <strain evidence="3 4">CCM 8864</strain>
    </source>
</reference>
<keyword evidence="2" id="KW-0812">Transmembrane</keyword>
<accession>A0ABS0VS98</accession>
<evidence type="ECO:0000313" key="4">
    <source>
        <dbReference type="Proteomes" id="UP000625574"/>
    </source>
</evidence>
<sequence>MPANAGVLMTGRAGNTTAAGDRSEDANLDTIEEALTWLGDASPEEIRRAFENRNAFGEDRGVLLPGPTAIVGCVLNAAWVFRDGYDADRIYYQLADLVMGCAGIPFASGLTTKVAKLIWKNRQRIAAALGVVGITAAQLAPFLNAPEPE</sequence>
<keyword evidence="2" id="KW-1133">Transmembrane helix</keyword>
<keyword evidence="2" id="KW-0472">Membrane</keyword>
<evidence type="ECO:0000313" key="3">
    <source>
        <dbReference type="EMBL" id="MBI8999656.1"/>
    </source>
</evidence>
<feature type="transmembrane region" description="Helical" evidence="2">
    <location>
        <begin position="125"/>
        <end position="143"/>
    </location>
</feature>
<dbReference type="EMBL" id="JAEIOT010000004">
    <property type="protein sequence ID" value="MBI8999656.1"/>
    <property type="molecule type" value="Genomic_DNA"/>
</dbReference>
<keyword evidence="4" id="KW-1185">Reference proteome</keyword>
<dbReference type="RefSeq" id="WP_198735092.1">
    <property type="nucleotide sequence ID" value="NZ_JAEIOT010000004.1"/>
</dbReference>
<proteinExistence type="predicted"/>
<dbReference type="Proteomes" id="UP000625574">
    <property type="component" value="Unassembled WGS sequence"/>
</dbReference>
<feature type="region of interest" description="Disordered" evidence="1">
    <location>
        <begin position="1"/>
        <end position="25"/>
    </location>
</feature>
<name>A0ABS0VS98_9CORY</name>
<protein>
    <submittedName>
        <fullName evidence="3">Uncharacterized protein</fullName>
    </submittedName>
</protein>
<comment type="caution">
    <text evidence="3">The sequence shown here is derived from an EMBL/GenBank/DDBJ whole genome shotgun (WGS) entry which is preliminary data.</text>
</comment>
<evidence type="ECO:0000256" key="1">
    <source>
        <dbReference type="SAM" id="MobiDB-lite"/>
    </source>
</evidence>